<dbReference type="Gene3D" id="1.40.20.10">
    <property type="entry name" value="CHAD domain"/>
    <property type="match status" value="1"/>
</dbReference>
<evidence type="ECO:0000259" key="1">
    <source>
        <dbReference type="PROSITE" id="PS51708"/>
    </source>
</evidence>
<dbReference type="Proteomes" id="UP000658656">
    <property type="component" value="Unassembled WGS sequence"/>
</dbReference>
<gene>
    <name evidence="2" type="ORF">GCM10017566_03670</name>
</gene>
<dbReference type="RefSeq" id="WP_145937831.1">
    <property type="nucleotide sequence ID" value="NZ_BNAV01000001.1"/>
</dbReference>
<sequence>MPTAVTLRWLGRPTRGEPAELLRALAPLTARFEPALGPPRVHTASYLDTADWRLRRRGLELTHEGASGPGSLVLGAHAVKLTEPPAWPARIDGLPEGDLREAVAGAMSVRAIAPKVRSRTVWREIVLCDAEGAEAGRLRWAEATTLHPVRTPPVVRVTVHGKRRVARTLLESGEFEPADGSAYDDLLAACGLPEPRPTGITPGMPADAAVATALLGFADAISANVEGTLDDVDPEFLHELRVAVRRTRSLLKVAGDVLPGNLAARFAPRFKELGDLTTPTRDLDVYLLDFDALAAGLTVAGPAVLAPFGEFLRERRDTERKTLVRGLRAQRFTRLLESWRATLNGVVTTPTAHSTVDDLAANRLRRNAKRLVRHAKAITGDSPAEDVHTLRKRAKELRYALEVFGPLCEPGPHRTAVKELKRLQDVLGAFQDGEVQSTTLRAYAQEMLHSGLADAPVLLAMGELLAGFVRREREARDELTGALARFLSAFTLPVS</sequence>
<accession>A0A8H9M8F3</accession>
<reference evidence="2" key="1">
    <citation type="journal article" date="2014" name="Int. J. Syst. Evol. Microbiol.">
        <title>Complete genome sequence of Corynebacterium casei LMG S-19264T (=DSM 44701T), isolated from a smear-ripened cheese.</title>
        <authorList>
            <consortium name="US DOE Joint Genome Institute (JGI-PGF)"/>
            <person name="Walter F."/>
            <person name="Albersmeier A."/>
            <person name="Kalinowski J."/>
            <person name="Ruckert C."/>
        </authorList>
    </citation>
    <scope>NUCLEOTIDE SEQUENCE</scope>
    <source>
        <strain evidence="2">CGMCC 4.7679</strain>
    </source>
</reference>
<feature type="domain" description="CHAD" evidence="1">
    <location>
        <begin position="202"/>
        <end position="485"/>
    </location>
</feature>
<dbReference type="AlphaFoldDB" id="A0A8H9M8F3"/>
<dbReference type="Pfam" id="PF05235">
    <property type="entry name" value="CHAD"/>
    <property type="match status" value="1"/>
</dbReference>
<dbReference type="EMBL" id="BNAV01000001">
    <property type="protein sequence ID" value="GHF34249.1"/>
    <property type="molecule type" value="Genomic_DNA"/>
</dbReference>
<comment type="caution">
    <text evidence="2">The sequence shown here is derived from an EMBL/GenBank/DDBJ whole genome shotgun (WGS) entry which is preliminary data.</text>
</comment>
<dbReference type="OrthoDB" id="9777271at2"/>
<reference evidence="2" key="2">
    <citation type="submission" date="2020-09" db="EMBL/GenBank/DDBJ databases">
        <authorList>
            <person name="Sun Q."/>
            <person name="Zhou Y."/>
        </authorList>
    </citation>
    <scope>NUCLEOTIDE SEQUENCE</scope>
    <source>
        <strain evidence="2">CGMCC 4.7679</strain>
    </source>
</reference>
<evidence type="ECO:0000313" key="3">
    <source>
        <dbReference type="Proteomes" id="UP000658656"/>
    </source>
</evidence>
<dbReference type="PANTHER" id="PTHR39339:SF1">
    <property type="entry name" value="CHAD DOMAIN-CONTAINING PROTEIN"/>
    <property type="match status" value="1"/>
</dbReference>
<name>A0A8H9M8F3_9PSEU</name>
<organism evidence="2 3">
    <name type="scientific">Amycolatopsis bartoniae</name>
    <dbReference type="NCBI Taxonomy" id="941986"/>
    <lineage>
        <taxon>Bacteria</taxon>
        <taxon>Bacillati</taxon>
        <taxon>Actinomycetota</taxon>
        <taxon>Actinomycetes</taxon>
        <taxon>Pseudonocardiales</taxon>
        <taxon>Pseudonocardiaceae</taxon>
        <taxon>Amycolatopsis</taxon>
    </lineage>
</organism>
<dbReference type="PROSITE" id="PS51708">
    <property type="entry name" value="CHAD"/>
    <property type="match status" value="1"/>
</dbReference>
<dbReference type="SMART" id="SM00880">
    <property type="entry name" value="CHAD"/>
    <property type="match status" value="1"/>
</dbReference>
<evidence type="ECO:0000313" key="2">
    <source>
        <dbReference type="EMBL" id="GHF34249.1"/>
    </source>
</evidence>
<dbReference type="PANTHER" id="PTHR39339">
    <property type="entry name" value="SLR1444 PROTEIN"/>
    <property type="match status" value="1"/>
</dbReference>
<dbReference type="InterPro" id="IPR038186">
    <property type="entry name" value="CHAD_dom_sf"/>
</dbReference>
<proteinExistence type="predicted"/>
<dbReference type="InterPro" id="IPR007899">
    <property type="entry name" value="CHAD_dom"/>
</dbReference>
<keyword evidence="3" id="KW-1185">Reference proteome</keyword>
<protein>
    <submittedName>
        <fullName evidence="2">CHAD domain-containing protein</fullName>
    </submittedName>
</protein>